<dbReference type="AlphaFoldDB" id="A0A8T0SY48"/>
<accession>A0A8T0SY48</accession>
<organism evidence="2 3">
    <name type="scientific">Panicum virgatum</name>
    <name type="common">Blackwell switchgrass</name>
    <dbReference type="NCBI Taxonomy" id="38727"/>
    <lineage>
        <taxon>Eukaryota</taxon>
        <taxon>Viridiplantae</taxon>
        <taxon>Streptophyta</taxon>
        <taxon>Embryophyta</taxon>
        <taxon>Tracheophyta</taxon>
        <taxon>Spermatophyta</taxon>
        <taxon>Magnoliopsida</taxon>
        <taxon>Liliopsida</taxon>
        <taxon>Poales</taxon>
        <taxon>Poaceae</taxon>
        <taxon>PACMAD clade</taxon>
        <taxon>Panicoideae</taxon>
        <taxon>Panicodae</taxon>
        <taxon>Paniceae</taxon>
        <taxon>Panicinae</taxon>
        <taxon>Panicum</taxon>
        <taxon>Panicum sect. Hiantes</taxon>
    </lineage>
</organism>
<evidence type="ECO:0000256" key="1">
    <source>
        <dbReference type="SAM" id="MobiDB-lite"/>
    </source>
</evidence>
<dbReference type="Proteomes" id="UP000823388">
    <property type="component" value="Chromosome 5K"/>
</dbReference>
<sequence>MNIYKRPLLFFSSSHHASSPIGHTPARPLRPTAGERLARTPPLRLASPALHASSPPLRPPPSLARYPARSGGGASLPPLSHGGGGGSGSAPPLAAIRRPRPQPHHAGSTWVAGARGGSDGRRADLRAAAAGASGLRRSGGRAGPPSRAAPLSSPTANTGDKGRTRPSRPSRLELRPAPRRRHPTSSDTTTAMACAQRGRGLRAARSLHCAWPWRRGGHAAAHGGSAARVEAAAVSPAKVGVGSGHGGRGGGRPWRTRTGVAAGRSRRNRREVIEEVLIAAVGHELAEHGDHAVWTCLEGPGGCYRVGGLVALVGRDDAADLGKAGVAVARSAPGGSSVGDEGGALLEGVVDEAVVGALAEDAGAGPRVRSRGGAAAAAARACRRSCRLCGADVAGAQGGDRAWAMAWRWGAAYPCWDVKVEDG</sequence>
<feature type="region of interest" description="Disordered" evidence="1">
    <location>
        <begin position="47"/>
        <end position="191"/>
    </location>
</feature>
<gene>
    <name evidence="2" type="ORF">PVAP13_5KG741501</name>
</gene>
<proteinExistence type="predicted"/>
<evidence type="ECO:0000313" key="2">
    <source>
        <dbReference type="EMBL" id="KAG2603027.1"/>
    </source>
</evidence>
<feature type="compositionally biased region" description="Low complexity" evidence="1">
    <location>
        <begin position="126"/>
        <end position="136"/>
    </location>
</feature>
<dbReference type="EMBL" id="CM029045">
    <property type="protein sequence ID" value="KAG2603027.1"/>
    <property type="molecule type" value="Genomic_DNA"/>
</dbReference>
<protein>
    <submittedName>
        <fullName evidence="2">Uncharacterized protein</fullName>
    </submittedName>
</protein>
<reference evidence="2" key="1">
    <citation type="submission" date="2020-05" db="EMBL/GenBank/DDBJ databases">
        <title>WGS assembly of Panicum virgatum.</title>
        <authorList>
            <person name="Lovell J.T."/>
            <person name="Jenkins J."/>
            <person name="Shu S."/>
            <person name="Juenger T.E."/>
            <person name="Schmutz J."/>
        </authorList>
    </citation>
    <scope>NUCLEOTIDE SEQUENCE</scope>
    <source>
        <strain evidence="2">AP13</strain>
    </source>
</reference>
<name>A0A8T0SY48_PANVG</name>
<feature type="compositionally biased region" description="Low complexity" evidence="1">
    <location>
        <begin position="63"/>
        <end position="80"/>
    </location>
</feature>
<keyword evidence="3" id="KW-1185">Reference proteome</keyword>
<feature type="region of interest" description="Disordered" evidence="1">
    <location>
        <begin position="14"/>
        <end position="33"/>
    </location>
</feature>
<feature type="compositionally biased region" description="Low complexity" evidence="1">
    <location>
        <begin position="143"/>
        <end position="153"/>
    </location>
</feature>
<feature type="compositionally biased region" description="Gly residues" evidence="1">
    <location>
        <begin position="241"/>
        <end position="252"/>
    </location>
</feature>
<evidence type="ECO:0000313" key="3">
    <source>
        <dbReference type="Proteomes" id="UP000823388"/>
    </source>
</evidence>
<comment type="caution">
    <text evidence="2">The sequence shown here is derived from an EMBL/GenBank/DDBJ whole genome shotgun (WGS) entry which is preliminary data.</text>
</comment>
<feature type="region of interest" description="Disordered" evidence="1">
    <location>
        <begin position="238"/>
        <end position="266"/>
    </location>
</feature>